<protein>
    <submittedName>
        <fullName evidence="2">Uncharacterized protein</fullName>
    </submittedName>
</protein>
<evidence type="ECO:0000256" key="1">
    <source>
        <dbReference type="SAM" id="MobiDB-lite"/>
    </source>
</evidence>
<feature type="region of interest" description="Disordered" evidence="1">
    <location>
        <begin position="70"/>
        <end position="112"/>
    </location>
</feature>
<evidence type="ECO:0000313" key="2">
    <source>
        <dbReference type="EMBL" id="KAH9517371.1"/>
    </source>
</evidence>
<comment type="caution">
    <text evidence="2">The sequence shown here is derived from an EMBL/GenBank/DDBJ whole genome shotgun (WGS) entry which is preliminary data.</text>
</comment>
<organism evidence="2 3">
    <name type="scientific">Dermatophagoides farinae</name>
    <name type="common">American house dust mite</name>
    <dbReference type="NCBI Taxonomy" id="6954"/>
    <lineage>
        <taxon>Eukaryota</taxon>
        <taxon>Metazoa</taxon>
        <taxon>Ecdysozoa</taxon>
        <taxon>Arthropoda</taxon>
        <taxon>Chelicerata</taxon>
        <taxon>Arachnida</taxon>
        <taxon>Acari</taxon>
        <taxon>Acariformes</taxon>
        <taxon>Sarcoptiformes</taxon>
        <taxon>Astigmata</taxon>
        <taxon>Psoroptidia</taxon>
        <taxon>Analgoidea</taxon>
        <taxon>Pyroglyphidae</taxon>
        <taxon>Dermatophagoidinae</taxon>
        <taxon>Dermatophagoides</taxon>
    </lineage>
</organism>
<proteinExistence type="predicted"/>
<feature type="compositionally biased region" description="Basic and acidic residues" evidence="1">
    <location>
        <begin position="93"/>
        <end position="105"/>
    </location>
</feature>
<name>A0A922HZH4_DERFA</name>
<reference evidence="2" key="1">
    <citation type="submission" date="2013-05" db="EMBL/GenBank/DDBJ databases">
        <authorList>
            <person name="Yim A.K.Y."/>
            <person name="Chan T.F."/>
            <person name="Ji K.M."/>
            <person name="Liu X.Y."/>
            <person name="Zhou J.W."/>
            <person name="Li R.Q."/>
            <person name="Yang K.Y."/>
            <person name="Li J."/>
            <person name="Li M."/>
            <person name="Law P.T.W."/>
            <person name="Wu Y.L."/>
            <person name="Cai Z.L."/>
            <person name="Qin H."/>
            <person name="Bao Y."/>
            <person name="Leung R.K.K."/>
            <person name="Ng P.K.S."/>
            <person name="Zou J."/>
            <person name="Zhong X.J."/>
            <person name="Ran P.X."/>
            <person name="Zhong N.S."/>
            <person name="Liu Z.G."/>
            <person name="Tsui S.K.W."/>
        </authorList>
    </citation>
    <scope>NUCLEOTIDE SEQUENCE</scope>
    <source>
        <strain evidence="2">Derf</strain>
        <tissue evidence="2">Whole organism</tissue>
    </source>
</reference>
<keyword evidence="3" id="KW-1185">Reference proteome</keyword>
<gene>
    <name evidence="2" type="ORF">DERF_008049</name>
</gene>
<feature type="compositionally biased region" description="Basic and acidic residues" evidence="1">
    <location>
        <begin position="70"/>
        <end position="79"/>
    </location>
</feature>
<dbReference type="AlphaFoldDB" id="A0A922HZH4"/>
<dbReference type="Proteomes" id="UP000790347">
    <property type="component" value="Unassembled WGS sequence"/>
</dbReference>
<sequence>MIYFRLLNTKNSIFYNVTQRQESRFGKWNSHNIIKVKRIRLLLCPLFIHRLIGLESIQKQKNITFEMFKTNREQHDQNQKKRSTPITNNIENENPRNEMIKKRNVEQQQQQI</sequence>
<evidence type="ECO:0000313" key="3">
    <source>
        <dbReference type="Proteomes" id="UP000790347"/>
    </source>
</evidence>
<dbReference type="EMBL" id="ASGP02000003">
    <property type="protein sequence ID" value="KAH9517371.1"/>
    <property type="molecule type" value="Genomic_DNA"/>
</dbReference>
<accession>A0A922HZH4</accession>
<reference evidence="2" key="2">
    <citation type="journal article" date="2022" name="Res Sq">
        <title>Comparative Genomics Reveals Insights into the Divergent Evolution of Astigmatic Mites and Household Pest Adaptations.</title>
        <authorList>
            <person name="Xiong Q."/>
            <person name="Wan A.T.-Y."/>
            <person name="Liu X.-Y."/>
            <person name="Fung C.S.-H."/>
            <person name="Xiao X."/>
            <person name="Malainual N."/>
            <person name="Hou J."/>
            <person name="Wang L."/>
            <person name="Wang M."/>
            <person name="Yang K."/>
            <person name="Cui Y."/>
            <person name="Leung E."/>
            <person name="Nong W."/>
            <person name="Shin S.-K."/>
            <person name="Au S."/>
            <person name="Jeong K.Y."/>
            <person name="Chew F.T."/>
            <person name="Hui J."/>
            <person name="Leung T.F."/>
            <person name="Tungtrongchitr A."/>
            <person name="Zhong N."/>
            <person name="Liu Z."/>
            <person name="Tsui S."/>
        </authorList>
    </citation>
    <scope>NUCLEOTIDE SEQUENCE</scope>
    <source>
        <strain evidence="2">Derf</strain>
        <tissue evidence="2">Whole organism</tissue>
    </source>
</reference>